<dbReference type="Proteomes" id="UP001333996">
    <property type="component" value="Unassembled WGS sequence"/>
</dbReference>
<evidence type="ECO:0000256" key="1">
    <source>
        <dbReference type="SAM" id="Coils"/>
    </source>
</evidence>
<name>A0ABU7FW23_9ACTN</name>
<accession>A0ABU7FW23</accession>
<keyword evidence="3" id="KW-1185">Reference proteome</keyword>
<evidence type="ECO:0000313" key="2">
    <source>
        <dbReference type="EMBL" id="MED7828085.1"/>
    </source>
</evidence>
<gene>
    <name evidence="2" type="ORF">VXC91_40955</name>
</gene>
<organism evidence="2 3">
    <name type="scientific">Streptomyces chiangmaiensis</name>
    <dbReference type="NCBI Taxonomy" id="766497"/>
    <lineage>
        <taxon>Bacteria</taxon>
        <taxon>Bacillati</taxon>
        <taxon>Actinomycetota</taxon>
        <taxon>Actinomycetes</taxon>
        <taxon>Kitasatosporales</taxon>
        <taxon>Streptomycetaceae</taxon>
        <taxon>Streptomyces</taxon>
    </lineage>
</organism>
<evidence type="ECO:0000313" key="3">
    <source>
        <dbReference type="Proteomes" id="UP001333996"/>
    </source>
</evidence>
<proteinExistence type="predicted"/>
<keyword evidence="1" id="KW-0175">Coiled coil</keyword>
<feature type="coiled-coil region" evidence="1">
    <location>
        <begin position="700"/>
        <end position="750"/>
    </location>
</feature>
<reference evidence="2" key="1">
    <citation type="submission" date="2024-01" db="EMBL/GenBank/DDBJ databases">
        <title>First draft genome sequence data of TA4-1, the type strain of Gram-positive actinobacterium Streptomyces chiangmaiensis.</title>
        <authorList>
            <person name="Yasawong M."/>
            <person name="Nantapong N."/>
        </authorList>
    </citation>
    <scope>NUCLEOTIDE SEQUENCE</scope>
    <source>
        <strain evidence="2">TA4-1</strain>
    </source>
</reference>
<comment type="caution">
    <text evidence="2">The sequence shown here is derived from an EMBL/GenBank/DDBJ whole genome shotgun (WGS) entry which is preliminary data.</text>
</comment>
<dbReference type="EMBL" id="JAYWVC010000311">
    <property type="protein sequence ID" value="MED7828085.1"/>
    <property type="molecule type" value="Genomic_DNA"/>
</dbReference>
<feature type="non-terminal residue" evidence="2">
    <location>
        <position position="1"/>
    </location>
</feature>
<sequence>QSRALNEALGIRHRPRLSHHVNGRATRLWLPYARPHLREGEGDPVTELIGFLHSVVDRFDLRRLMIGKEEARTLLEALLRHSANLEYGRAAAGAKDLGELRPRLPFADVLFHPDRAAATIGAAGLKAKPFTLGKIMQLAADTGDDAPAATVAQSITAERLALTERVVEAATRSRGVLVLLGTERPWSVRLAEMDAALQYLALRVKTWSDRGDAFGPVERLLGECLDLVSHRLDAWITSLATARLHALRTRRPAGVHLGAYGWVENLTRHPGRVSHGWVLAPSLPQATTAAVLHSGALSHPTDPGAFAVDLSSRRMRVAMGVLDGIAQGQPLGALLGYRLERRLHDARENTDAPLELDRYIAPLRAKWSVQTPHHPGTGTGPQEFIGAHDVTDGARLAEVPENDVVTHLKTHSGTPPMTPAEEKVLRRHLQALHDDLDAVADLLLAESVHQFIQGNHDRAGATLESLAAGGQAPPRPQVLDTPRRGIPVGHRVLVVIPENTTRQPGWDGTQQIERPRARAEPLLDTWAGHQLGAPGRIRLRAAWPRPGQQPDAPTTTVTEHTWPLTDHCALDVVALAAAGRLRTAIEHELLGRRPADVPDGTVPVLRPGRDPGWSRTTLDITQIEALGTAVAGVLTTGRPGTAADLAPAQSTPLAEEDPQLRVRAEEALDGLQAALDAQDLMALAAYGVTGPPASTADELADQLTGALGKARERLARARQEHEPDQLTGALGKARERLARAQQEHERTQWRPAVVLEAVFGSGGWGLGIVTPPDAGTLDASFGPGLERGGDPLLVPGDWVEQMATVRPGTSALADLLLHTRAAGTGHTLRVGQTPFTPDDRWVGALREPEDEDSPATGLVVHGPAQPLSAGRAAVLVVDEWSELIPAQRHTAGVTFHYDAPGARAPQAVLLAVPPTVGQPWTPDALAAAIGEALDLAKLRLVDLQALGWLGRYLPAAYLPETAMGTAPSVNIRDVMKRADLKPIVQLLSDEEA</sequence>
<protein>
    <submittedName>
        <fullName evidence="2">Uncharacterized protein</fullName>
    </submittedName>
</protein>